<name>A0A7W4XYT7_KINRA</name>
<dbReference type="InterPro" id="IPR002575">
    <property type="entry name" value="Aminoglycoside_PTrfase"/>
</dbReference>
<dbReference type="EMBL" id="JACHVY010000008">
    <property type="protein sequence ID" value="MBB2903481.1"/>
    <property type="molecule type" value="Genomic_DNA"/>
</dbReference>
<dbReference type="InterPro" id="IPR016259">
    <property type="entry name" value="Hygromycin-B_Kinase"/>
</dbReference>
<dbReference type="Gene3D" id="3.90.1200.10">
    <property type="match status" value="1"/>
</dbReference>
<dbReference type="InterPro" id="IPR051678">
    <property type="entry name" value="AGP_Transferase"/>
</dbReference>
<feature type="domain" description="Aminoglycoside phosphotransferase" evidence="1">
    <location>
        <begin position="57"/>
        <end position="271"/>
    </location>
</feature>
<reference evidence="2 3" key="1">
    <citation type="submission" date="2020-08" db="EMBL/GenBank/DDBJ databases">
        <title>The Agave Microbiome: Exploring the role of microbial communities in plant adaptations to desert environments.</title>
        <authorList>
            <person name="Partida-Martinez L.P."/>
        </authorList>
    </citation>
    <scope>NUCLEOTIDE SEQUENCE [LARGE SCALE GENOMIC DNA]</scope>
    <source>
        <strain evidence="2 3">AS2.23</strain>
    </source>
</reference>
<evidence type="ECO:0000259" key="1">
    <source>
        <dbReference type="Pfam" id="PF01636"/>
    </source>
</evidence>
<reference evidence="2 3" key="2">
    <citation type="submission" date="2020-08" db="EMBL/GenBank/DDBJ databases">
        <authorList>
            <person name="Partida-Martinez L."/>
            <person name="Huntemann M."/>
            <person name="Clum A."/>
            <person name="Wang J."/>
            <person name="Palaniappan K."/>
            <person name="Ritter S."/>
            <person name="Chen I.-M."/>
            <person name="Stamatis D."/>
            <person name="Reddy T."/>
            <person name="O'Malley R."/>
            <person name="Daum C."/>
            <person name="Shapiro N."/>
            <person name="Ivanova N."/>
            <person name="Kyrpides N."/>
            <person name="Woyke T."/>
        </authorList>
    </citation>
    <scope>NUCLEOTIDE SEQUENCE [LARGE SCALE GENOMIC DNA]</scope>
    <source>
        <strain evidence="2 3">AS2.23</strain>
    </source>
</reference>
<keyword evidence="2" id="KW-0418">Kinase</keyword>
<dbReference type="PIRSF" id="PIRSF000707">
    <property type="entry name" value="Hygromycin-B_kinase"/>
    <property type="match status" value="1"/>
</dbReference>
<evidence type="ECO:0000313" key="2">
    <source>
        <dbReference type="EMBL" id="MBB2903481.1"/>
    </source>
</evidence>
<dbReference type="AlphaFoldDB" id="A0A7W4XYT7"/>
<sequence length="320" mass="35345">MTRPERLPALTTEDALHAVVRDESALRPGVDALARSLGLPTARLRRLPNGSLPVYADDHLVLKLFPPVHAAAASVEAAALRAVTGRLPVPTPAVHADGIHDGWRYVLMDRLPGHDLSSVWKDLTRGDRRRLAAQAGALSRALHRVSPPTVEDWWPQDWAGFVDGQRVTARQRHQRRGLPQPWSEQIDDFLDRTPLLSGPEVLLHTEVMPANLLAAPDADGRWSLSGVCDFEPAMRGHHEYELVAIAVFMAEGDPTVLREALTAYGYDATRLDEDLSRRLLAWTLLHRFGDVSAYFAFLPRPPAPTLPALARAWFGVTPAD</sequence>
<dbReference type="InterPro" id="IPR011009">
    <property type="entry name" value="Kinase-like_dom_sf"/>
</dbReference>
<dbReference type="Proteomes" id="UP000533269">
    <property type="component" value="Unassembled WGS sequence"/>
</dbReference>
<evidence type="ECO:0000313" key="3">
    <source>
        <dbReference type="Proteomes" id="UP000533269"/>
    </source>
</evidence>
<organism evidence="2 3">
    <name type="scientific">Kineococcus radiotolerans</name>
    <dbReference type="NCBI Taxonomy" id="131568"/>
    <lineage>
        <taxon>Bacteria</taxon>
        <taxon>Bacillati</taxon>
        <taxon>Actinomycetota</taxon>
        <taxon>Actinomycetes</taxon>
        <taxon>Kineosporiales</taxon>
        <taxon>Kineosporiaceae</taxon>
        <taxon>Kineococcus</taxon>
    </lineage>
</organism>
<dbReference type="EC" id="2.7.1.119" evidence="2"/>
<dbReference type="Pfam" id="PF01636">
    <property type="entry name" value="APH"/>
    <property type="match status" value="1"/>
</dbReference>
<dbReference type="GO" id="GO:0008904">
    <property type="term" value="F:hygromycin-B 7''-O-phosphotransferase activity"/>
    <property type="evidence" value="ECO:0007669"/>
    <property type="project" value="UniProtKB-EC"/>
</dbReference>
<dbReference type="RefSeq" id="WP_183393082.1">
    <property type="nucleotide sequence ID" value="NZ_JACHVY010000008.1"/>
</dbReference>
<comment type="caution">
    <text evidence="2">The sequence shown here is derived from an EMBL/GenBank/DDBJ whole genome shotgun (WGS) entry which is preliminary data.</text>
</comment>
<proteinExistence type="predicted"/>
<dbReference type="PANTHER" id="PTHR21310:SF15">
    <property type="entry name" value="AMINOGLYCOSIDE PHOSPHOTRANSFERASE DOMAIN-CONTAINING PROTEIN"/>
    <property type="match status" value="1"/>
</dbReference>
<gene>
    <name evidence="2" type="ORF">FHR75_004323</name>
</gene>
<keyword evidence="2" id="KW-0808">Transferase</keyword>
<dbReference type="SUPFAM" id="SSF56112">
    <property type="entry name" value="Protein kinase-like (PK-like)"/>
    <property type="match status" value="1"/>
</dbReference>
<dbReference type="CDD" id="cd05120">
    <property type="entry name" value="APH_ChoK_like"/>
    <property type="match status" value="1"/>
</dbReference>
<protein>
    <submittedName>
        <fullName evidence="2">Hygromycin-B 7''-O-kinase</fullName>
        <ecNumber evidence="2">2.7.1.119</ecNumber>
    </submittedName>
</protein>
<accession>A0A7W4XYT7</accession>
<dbReference type="PANTHER" id="PTHR21310">
    <property type="entry name" value="AMINOGLYCOSIDE PHOSPHOTRANSFERASE-RELATED-RELATED"/>
    <property type="match status" value="1"/>
</dbReference>